<dbReference type="EMBL" id="KN825789">
    <property type="protein sequence ID" value="KIK81492.1"/>
    <property type="molecule type" value="Genomic_DNA"/>
</dbReference>
<name>A0A0D0CFM7_9AGAM</name>
<protein>
    <submittedName>
        <fullName evidence="1">Uncharacterized protein</fullName>
    </submittedName>
</protein>
<keyword evidence="2" id="KW-1185">Reference proteome</keyword>
<dbReference type="InParanoid" id="A0A0D0CFM7"/>
<evidence type="ECO:0000313" key="1">
    <source>
        <dbReference type="EMBL" id="KIK81492.1"/>
    </source>
</evidence>
<sequence>MRQDRFQCPFSWLPRVLNDISTHVQTDHSEIRTHPTTWTGFGDPDMVACLSKTFIHPLTGNG</sequence>
<organism evidence="1 2">
    <name type="scientific">Paxillus rubicundulus Ve08.2h10</name>
    <dbReference type="NCBI Taxonomy" id="930991"/>
    <lineage>
        <taxon>Eukaryota</taxon>
        <taxon>Fungi</taxon>
        <taxon>Dikarya</taxon>
        <taxon>Basidiomycota</taxon>
        <taxon>Agaricomycotina</taxon>
        <taxon>Agaricomycetes</taxon>
        <taxon>Agaricomycetidae</taxon>
        <taxon>Boletales</taxon>
        <taxon>Paxilineae</taxon>
        <taxon>Paxillaceae</taxon>
        <taxon>Paxillus</taxon>
    </lineage>
</organism>
<proteinExistence type="predicted"/>
<reference evidence="1 2" key="1">
    <citation type="submission" date="2014-04" db="EMBL/GenBank/DDBJ databases">
        <authorList>
            <consortium name="DOE Joint Genome Institute"/>
            <person name="Kuo A."/>
            <person name="Kohler A."/>
            <person name="Jargeat P."/>
            <person name="Nagy L.G."/>
            <person name="Floudas D."/>
            <person name="Copeland A."/>
            <person name="Barry K.W."/>
            <person name="Cichocki N."/>
            <person name="Veneault-Fourrey C."/>
            <person name="LaButti K."/>
            <person name="Lindquist E.A."/>
            <person name="Lipzen A."/>
            <person name="Lundell T."/>
            <person name="Morin E."/>
            <person name="Murat C."/>
            <person name="Sun H."/>
            <person name="Tunlid A."/>
            <person name="Henrissat B."/>
            <person name="Grigoriev I.V."/>
            <person name="Hibbett D.S."/>
            <person name="Martin F."/>
            <person name="Nordberg H.P."/>
            <person name="Cantor M.N."/>
            <person name="Hua S.X."/>
        </authorList>
    </citation>
    <scope>NUCLEOTIDE SEQUENCE [LARGE SCALE GENOMIC DNA]</scope>
    <source>
        <strain evidence="1 2">Ve08.2h10</strain>
    </source>
</reference>
<dbReference type="AlphaFoldDB" id="A0A0D0CFM7"/>
<gene>
    <name evidence="1" type="ORF">PAXRUDRAFT_832813</name>
</gene>
<evidence type="ECO:0000313" key="2">
    <source>
        <dbReference type="Proteomes" id="UP000054538"/>
    </source>
</evidence>
<dbReference type="Proteomes" id="UP000054538">
    <property type="component" value="Unassembled WGS sequence"/>
</dbReference>
<dbReference type="HOGENOM" id="CLU_2904878_0_0_1"/>
<accession>A0A0D0CFM7</accession>
<reference evidence="2" key="2">
    <citation type="submission" date="2015-01" db="EMBL/GenBank/DDBJ databases">
        <title>Evolutionary Origins and Diversification of the Mycorrhizal Mutualists.</title>
        <authorList>
            <consortium name="DOE Joint Genome Institute"/>
            <consortium name="Mycorrhizal Genomics Consortium"/>
            <person name="Kohler A."/>
            <person name="Kuo A."/>
            <person name="Nagy L.G."/>
            <person name="Floudas D."/>
            <person name="Copeland A."/>
            <person name="Barry K.W."/>
            <person name="Cichocki N."/>
            <person name="Veneault-Fourrey C."/>
            <person name="LaButti K."/>
            <person name="Lindquist E.A."/>
            <person name="Lipzen A."/>
            <person name="Lundell T."/>
            <person name="Morin E."/>
            <person name="Murat C."/>
            <person name="Riley R."/>
            <person name="Ohm R."/>
            <person name="Sun H."/>
            <person name="Tunlid A."/>
            <person name="Henrissat B."/>
            <person name="Grigoriev I.V."/>
            <person name="Hibbett D.S."/>
            <person name="Martin F."/>
        </authorList>
    </citation>
    <scope>NUCLEOTIDE SEQUENCE [LARGE SCALE GENOMIC DNA]</scope>
    <source>
        <strain evidence="2">Ve08.2h10</strain>
    </source>
</reference>